<accession>A0A8J5MC18</accession>
<organism evidence="1 2">
    <name type="scientific">Phytophthora aleatoria</name>
    <dbReference type="NCBI Taxonomy" id="2496075"/>
    <lineage>
        <taxon>Eukaryota</taxon>
        <taxon>Sar</taxon>
        <taxon>Stramenopiles</taxon>
        <taxon>Oomycota</taxon>
        <taxon>Peronosporomycetes</taxon>
        <taxon>Peronosporales</taxon>
        <taxon>Peronosporaceae</taxon>
        <taxon>Phytophthora</taxon>
    </lineage>
</organism>
<dbReference type="AlphaFoldDB" id="A0A8J5MC18"/>
<comment type="caution">
    <text evidence="1">The sequence shown here is derived from an EMBL/GenBank/DDBJ whole genome shotgun (WGS) entry which is preliminary data.</text>
</comment>
<evidence type="ECO:0000313" key="2">
    <source>
        <dbReference type="Proteomes" id="UP000709295"/>
    </source>
</evidence>
<proteinExistence type="predicted"/>
<keyword evidence="2" id="KW-1185">Reference proteome</keyword>
<dbReference type="GO" id="GO:0005783">
    <property type="term" value="C:endoplasmic reticulum"/>
    <property type="evidence" value="ECO:0007669"/>
    <property type="project" value="TreeGrafter"/>
</dbReference>
<dbReference type="PANTHER" id="PTHR45662">
    <property type="entry name" value="PHOSPHATIDYLINOSITIDE PHOSPHATASE SAC1"/>
    <property type="match status" value="1"/>
</dbReference>
<dbReference type="GO" id="GO:0043812">
    <property type="term" value="F:phosphatidylinositol-4-phosphate phosphatase activity"/>
    <property type="evidence" value="ECO:0007669"/>
    <property type="project" value="TreeGrafter"/>
</dbReference>
<dbReference type="EMBL" id="JAENGY010002329">
    <property type="protein sequence ID" value="KAG6944577.1"/>
    <property type="molecule type" value="Genomic_DNA"/>
</dbReference>
<reference evidence="1" key="1">
    <citation type="submission" date="2021-01" db="EMBL/GenBank/DDBJ databases">
        <title>Phytophthora aleatoria, a newly-described species from Pinus radiata is distinct from Phytophthora cactorum isolates based on comparative genomics.</title>
        <authorList>
            <person name="Mcdougal R."/>
            <person name="Panda P."/>
            <person name="Williams N."/>
            <person name="Studholme D.J."/>
        </authorList>
    </citation>
    <scope>NUCLEOTIDE SEQUENCE</scope>
    <source>
        <strain evidence="1">NZFS 4037</strain>
    </source>
</reference>
<dbReference type="Proteomes" id="UP000709295">
    <property type="component" value="Unassembled WGS sequence"/>
</dbReference>
<sequence>MLQLNENEALQGNVHNSPFKEFERIFKRVWGNNAAAISLIYAGTGALKTDFTRTGKRTKMGALMGGYNPCMRYIMNIFVTSCHQDELGLLLRRFLVSRRSCLRSRRRARPTSP</sequence>
<evidence type="ECO:0000313" key="1">
    <source>
        <dbReference type="EMBL" id="KAG6944577.1"/>
    </source>
</evidence>
<dbReference type="GO" id="GO:0046856">
    <property type="term" value="P:phosphatidylinositol dephosphorylation"/>
    <property type="evidence" value="ECO:0007669"/>
    <property type="project" value="TreeGrafter"/>
</dbReference>
<dbReference type="PANTHER" id="PTHR45662:SF2">
    <property type="entry name" value="PHOSPHATIDYLINOSITOL-3-PHOSPHATASE SAC1"/>
    <property type="match status" value="1"/>
</dbReference>
<name>A0A8J5MC18_9STRA</name>
<gene>
    <name evidence="1" type="ORF">JG688_00017010</name>
</gene>
<protein>
    <submittedName>
        <fullName evidence="1">Uncharacterized protein</fullName>
    </submittedName>
</protein>